<keyword evidence="5" id="KW-1185">Reference proteome</keyword>
<feature type="domain" description="Soluble ligand binding" evidence="3">
    <location>
        <begin position="110"/>
        <end position="158"/>
    </location>
</feature>
<dbReference type="PANTHER" id="PTHR33619">
    <property type="entry name" value="POLYSACCHARIDE EXPORT PROTEIN GFCE-RELATED"/>
    <property type="match status" value="1"/>
</dbReference>
<dbReference type="GO" id="GO:0015159">
    <property type="term" value="F:polysaccharide transmembrane transporter activity"/>
    <property type="evidence" value="ECO:0007669"/>
    <property type="project" value="InterPro"/>
</dbReference>
<dbReference type="InterPro" id="IPR019554">
    <property type="entry name" value="Soluble_ligand-bd"/>
</dbReference>
<dbReference type="PANTHER" id="PTHR33619:SF3">
    <property type="entry name" value="POLYSACCHARIDE EXPORT PROTEIN GFCE-RELATED"/>
    <property type="match status" value="1"/>
</dbReference>
<dbReference type="EMBL" id="JACLAX010000002">
    <property type="protein sequence ID" value="MBC2668147.1"/>
    <property type="molecule type" value="Genomic_DNA"/>
</dbReference>
<proteinExistence type="predicted"/>
<organism evidence="4 5">
    <name type="scientific">Novosphingobium piscinae</name>
    <dbReference type="NCBI Taxonomy" id="1507448"/>
    <lineage>
        <taxon>Bacteria</taxon>
        <taxon>Pseudomonadati</taxon>
        <taxon>Pseudomonadota</taxon>
        <taxon>Alphaproteobacteria</taxon>
        <taxon>Sphingomonadales</taxon>
        <taxon>Sphingomonadaceae</taxon>
        <taxon>Novosphingobium</taxon>
    </lineage>
</organism>
<dbReference type="InterPro" id="IPR003715">
    <property type="entry name" value="Poly_export_N"/>
</dbReference>
<name>A0A7X1FXJ0_9SPHN</name>
<evidence type="ECO:0000259" key="2">
    <source>
        <dbReference type="Pfam" id="PF02563"/>
    </source>
</evidence>
<reference evidence="4 5" key="1">
    <citation type="submission" date="2020-08" db="EMBL/GenBank/DDBJ databases">
        <title>The genome sequence of type strain Novosphingobium piscinae KCTC 42194.</title>
        <authorList>
            <person name="Liu Y."/>
        </authorList>
    </citation>
    <scope>NUCLEOTIDE SEQUENCE [LARGE SCALE GENOMIC DNA]</scope>
    <source>
        <strain evidence="4 5">KCTC 42194</strain>
    </source>
</reference>
<dbReference type="Pfam" id="PF02563">
    <property type="entry name" value="Poly_export"/>
    <property type="match status" value="1"/>
</dbReference>
<evidence type="ECO:0000259" key="3">
    <source>
        <dbReference type="Pfam" id="PF10531"/>
    </source>
</evidence>
<dbReference type="AlphaFoldDB" id="A0A7X1FXJ0"/>
<dbReference type="RefSeq" id="WP_185678028.1">
    <property type="nucleotide sequence ID" value="NZ_JACLAX010000002.1"/>
</dbReference>
<accession>A0A7X1FXJ0</accession>
<dbReference type="Gene3D" id="3.10.560.10">
    <property type="entry name" value="Outer membrane lipoprotein wza domain like"/>
    <property type="match status" value="1"/>
</dbReference>
<evidence type="ECO:0000313" key="4">
    <source>
        <dbReference type="EMBL" id="MBC2668147.1"/>
    </source>
</evidence>
<evidence type="ECO:0000256" key="1">
    <source>
        <dbReference type="ARBA" id="ARBA00022729"/>
    </source>
</evidence>
<sequence length="196" mass="21361">MACFINAVPAEAQRARGTTTETAASQLTPPYRISAGDDVEIYVWGEERLQRLVKVLPDGTFAFPLVGQINAQGKLPSELETMISERLKDQYRGQVPQVTVSVKNPTGTRFAVVGKVKAPGTYMPGYYATILDAITLAGGPAEFANMDSILVIRRNGDQQTTLKFRLSQLFKSGAGDDDLRRANVQRIESGDTIIVP</sequence>
<feature type="domain" description="Polysaccharide export protein N-terminal" evidence="2">
    <location>
        <begin position="28"/>
        <end position="103"/>
    </location>
</feature>
<dbReference type="Pfam" id="PF10531">
    <property type="entry name" value="SLBB"/>
    <property type="match status" value="1"/>
</dbReference>
<dbReference type="Gene3D" id="3.30.1950.10">
    <property type="entry name" value="wza like domain"/>
    <property type="match status" value="1"/>
</dbReference>
<gene>
    <name evidence="4" type="ORF">H7F53_03185</name>
</gene>
<dbReference type="Proteomes" id="UP000551327">
    <property type="component" value="Unassembled WGS sequence"/>
</dbReference>
<comment type="caution">
    <text evidence="4">The sequence shown here is derived from an EMBL/GenBank/DDBJ whole genome shotgun (WGS) entry which is preliminary data.</text>
</comment>
<keyword evidence="1" id="KW-0732">Signal</keyword>
<protein>
    <submittedName>
        <fullName evidence="4">Polysaccharide export protein</fullName>
    </submittedName>
</protein>
<evidence type="ECO:0000313" key="5">
    <source>
        <dbReference type="Proteomes" id="UP000551327"/>
    </source>
</evidence>
<dbReference type="InterPro" id="IPR049712">
    <property type="entry name" value="Poly_export"/>
</dbReference>